<dbReference type="Gene3D" id="2.160.20.10">
    <property type="entry name" value="Single-stranded right-handed beta-helix, Pectin lyase-like"/>
    <property type="match status" value="1"/>
</dbReference>
<organism evidence="6 7">
    <name type="scientific">Parabacteroides acidifaciens</name>
    <dbReference type="NCBI Taxonomy" id="2290935"/>
    <lineage>
        <taxon>Bacteria</taxon>
        <taxon>Pseudomonadati</taxon>
        <taxon>Bacteroidota</taxon>
        <taxon>Bacteroidia</taxon>
        <taxon>Bacteroidales</taxon>
        <taxon>Tannerellaceae</taxon>
        <taxon>Parabacteroides</taxon>
    </lineage>
</organism>
<evidence type="ECO:0000259" key="3">
    <source>
        <dbReference type="Pfam" id="PF05426"/>
    </source>
</evidence>
<keyword evidence="8" id="KW-1185">Reference proteome</keyword>
<dbReference type="Proteomes" id="UP000256321">
    <property type="component" value="Unassembled WGS sequence"/>
</dbReference>
<dbReference type="InterPro" id="IPR008397">
    <property type="entry name" value="Alginate_lyase_dom"/>
</dbReference>
<dbReference type="Pfam" id="PF13229">
    <property type="entry name" value="Beta_helix"/>
    <property type="match status" value="1"/>
</dbReference>
<gene>
    <name evidence="6" type="ORF">DWU89_10880</name>
    <name evidence="5" type="ORF">H8784_10610</name>
</gene>
<dbReference type="Pfam" id="PF05426">
    <property type="entry name" value="Alginate_lyase"/>
    <property type="match status" value="1"/>
</dbReference>
<dbReference type="RefSeq" id="WP_115499670.1">
    <property type="nucleotide sequence ID" value="NZ_JACRTI010000022.1"/>
</dbReference>
<evidence type="ECO:0000259" key="4">
    <source>
        <dbReference type="Pfam" id="PF13229"/>
    </source>
</evidence>
<dbReference type="AlphaFoldDB" id="A0A3D8HDV4"/>
<dbReference type="SMART" id="SM00710">
    <property type="entry name" value="PbH1"/>
    <property type="match status" value="6"/>
</dbReference>
<dbReference type="GO" id="GO:0016829">
    <property type="term" value="F:lyase activity"/>
    <property type="evidence" value="ECO:0007669"/>
    <property type="project" value="UniProtKB-KW"/>
</dbReference>
<dbReference type="InterPro" id="IPR006626">
    <property type="entry name" value="PbH1"/>
</dbReference>
<evidence type="ECO:0000313" key="8">
    <source>
        <dbReference type="Proteomes" id="UP000629596"/>
    </source>
</evidence>
<dbReference type="EMBL" id="QREV01000022">
    <property type="protein sequence ID" value="RDU49154.1"/>
    <property type="molecule type" value="Genomic_DNA"/>
</dbReference>
<dbReference type="EMBL" id="JACRTI010000022">
    <property type="protein sequence ID" value="MBC8602165.1"/>
    <property type="molecule type" value="Genomic_DNA"/>
</dbReference>
<evidence type="ECO:0000256" key="2">
    <source>
        <dbReference type="ARBA" id="ARBA00023239"/>
    </source>
</evidence>
<feature type="domain" description="Right handed beta helix" evidence="4">
    <location>
        <begin position="492"/>
        <end position="628"/>
    </location>
</feature>
<proteinExistence type="predicted"/>
<reference evidence="6 7" key="1">
    <citation type="submission" date="2018-07" db="EMBL/GenBank/DDBJ databases">
        <title>Parabacteroides acidifaciens nov. sp., isolated from human feces.</title>
        <authorList>
            <person name="Wang Y.J."/>
        </authorList>
    </citation>
    <scope>NUCLEOTIDE SEQUENCE [LARGE SCALE GENOMIC DNA]</scope>
    <source>
        <strain evidence="6 7">426-9</strain>
    </source>
</reference>
<dbReference type="GO" id="GO:0042597">
    <property type="term" value="C:periplasmic space"/>
    <property type="evidence" value="ECO:0007669"/>
    <property type="project" value="InterPro"/>
</dbReference>
<reference evidence="5 8" key="2">
    <citation type="submission" date="2020-08" db="EMBL/GenBank/DDBJ databases">
        <title>Genome public.</title>
        <authorList>
            <person name="Liu C."/>
            <person name="Sun Q."/>
        </authorList>
    </citation>
    <scope>NUCLEOTIDE SEQUENCE [LARGE SCALE GENOMIC DNA]</scope>
    <source>
        <strain evidence="5 8">426_9</strain>
    </source>
</reference>
<dbReference type="InterPro" id="IPR008929">
    <property type="entry name" value="Chondroitin_lyas"/>
</dbReference>
<dbReference type="SUPFAM" id="SSF51126">
    <property type="entry name" value="Pectin lyase-like"/>
    <property type="match status" value="1"/>
</dbReference>
<name>A0A3D8HDV4_9BACT</name>
<accession>A0A3D8HDV4</accession>
<evidence type="ECO:0000313" key="5">
    <source>
        <dbReference type="EMBL" id="MBC8602165.1"/>
    </source>
</evidence>
<protein>
    <submittedName>
        <fullName evidence="5">Alginate lyase family protein</fullName>
    </submittedName>
</protein>
<dbReference type="SUPFAM" id="SSF48230">
    <property type="entry name" value="Chondroitin AC/alginate lyase"/>
    <property type="match status" value="1"/>
</dbReference>
<sequence length="695" mass="78774">MRHNIQLLLIVSMLLLVTDIGFAQQFVHPGIDMNQADLEYMREQVLDGKQPWKSAYDLLKEKTSLNFHVKPFAHVISGPYSKPDIGGKELSQSARMAYSCAVLWYISRDDRYAEMVVDIIEKWANTLRSFDENNAKLLVALTGYEFCNAAEILRYNYPGWKEKDTENMSRLMMSAFYPTIRYYFPVANGNWDGAIMHTLLAIAVFTDNRELFDNAVYHYLHANANGSLIKYIYPTGQCQETRRDQGHVQMGLYEFSGAARIAYMQGVDLFGVADNRLALGLEYSARFITGDSVYAYGIPSQRERFKYRSGFEYCIDHFAAKGIDMPYLKELCSRTEMNNPASALWKLTAFRDAFRQKPAELTDVQESKIAYHAGATLEQTRPISQSIIEVNDQEDLQTILRANAGSGKTVFLRAGEYKLKQSLIIPSDIHICGEGRSTVLICEPTVRTAAILLGDLEAKNITIENLIVEGAKEHQDAYDPNSGRFYRTGRYSNALAGISLRGEAGHTFSKVKLKDLTVINFSRSGVYISDAKGVEIDHCDFTENGAHVVPGPRLQHNLMIQHSSDIIIKDSRFDTSIRGCGLVLDHCKSLRVENCEIARNGWHGILMAECHNGEIRKCLIEGNDGCGFMGEYLHEGSSRIQIKQNMIQYNNSYGIQTFAQRETDIKDNLYRWNGKTEQQEYLSSEKKLQLEQLNE</sequence>
<dbReference type="InterPro" id="IPR011050">
    <property type="entry name" value="Pectin_lyase_fold/virulence"/>
</dbReference>
<comment type="caution">
    <text evidence="6">The sequence shown here is derived from an EMBL/GenBank/DDBJ whole genome shotgun (WGS) entry which is preliminary data.</text>
</comment>
<keyword evidence="1" id="KW-0732">Signal</keyword>
<keyword evidence="2 5" id="KW-0456">Lyase</keyword>
<evidence type="ECO:0000256" key="1">
    <source>
        <dbReference type="ARBA" id="ARBA00022729"/>
    </source>
</evidence>
<evidence type="ECO:0000313" key="6">
    <source>
        <dbReference type="EMBL" id="RDU49154.1"/>
    </source>
</evidence>
<dbReference type="Gene3D" id="1.50.10.100">
    <property type="entry name" value="Chondroitin AC/alginate lyase"/>
    <property type="match status" value="1"/>
</dbReference>
<evidence type="ECO:0000313" key="7">
    <source>
        <dbReference type="Proteomes" id="UP000256321"/>
    </source>
</evidence>
<feature type="domain" description="Alginate lyase" evidence="3">
    <location>
        <begin position="88"/>
        <end position="289"/>
    </location>
</feature>
<dbReference type="Proteomes" id="UP000629596">
    <property type="component" value="Unassembled WGS sequence"/>
</dbReference>
<dbReference type="InterPro" id="IPR012334">
    <property type="entry name" value="Pectin_lyas_fold"/>
</dbReference>
<dbReference type="InterPro" id="IPR039448">
    <property type="entry name" value="Beta_helix"/>
</dbReference>